<comment type="caution">
    <text evidence="1">The sequence shown here is derived from an EMBL/GenBank/DDBJ whole genome shotgun (WGS) entry which is preliminary data.</text>
</comment>
<dbReference type="Proteomes" id="UP000814128">
    <property type="component" value="Unassembled WGS sequence"/>
</dbReference>
<evidence type="ECO:0000313" key="2">
    <source>
        <dbReference type="Proteomes" id="UP000814128"/>
    </source>
</evidence>
<gene>
    <name evidence="1" type="ORF">K488DRAFT_61832</name>
</gene>
<sequence length="70" mass="8464">LPKLHSLRHYAPSIRLFGTADNLNTSYSERLHIDFAKSAYHSTNRKDEYPQMTLWLLRREKIHMHHQYVE</sequence>
<reference evidence="1" key="1">
    <citation type="submission" date="2021-02" db="EMBL/GenBank/DDBJ databases">
        <authorList>
            <consortium name="DOE Joint Genome Institute"/>
            <person name="Ahrendt S."/>
            <person name="Looney B.P."/>
            <person name="Miyauchi S."/>
            <person name="Morin E."/>
            <person name="Drula E."/>
            <person name="Courty P.E."/>
            <person name="Chicoki N."/>
            <person name="Fauchery L."/>
            <person name="Kohler A."/>
            <person name="Kuo A."/>
            <person name="Labutti K."/>
            <person name="Pangilinan J."/>
            <person name="Lipzen A."/>
            <person name="Riley R."/>
            <person name="Andreopoulos W."/>
            <person name="He G."/>
            <person name="Johnson J."/>
            <person name="Barry K.W."/>
            <person name="Grigoriev I.V."/>
            <person name="Nagy L."/>
            <person name="Hibbett D."/>
            <person name="Henrissat B."/>
            <person name="Matheny P.B."/>
            <person name="Labbe J."/>
            <person name="Martin F."/>
        </authorList>
    </citation>
    <scope>NUCLEOTIDE SEQUENCE</scope>
    <source>
        <strain evidence="1">EC-137</strain>
    </source>
</reference>
<protein>
    <submittedName>
        <fullName evidence="1">Uncharacterized protein</fullName>
    </submittedName>
</protein>
<evidence type="ECO:0000313" key="1">
    <source>
        <dbReference type="EMBL" id="KAI0027352.1"/>
    </source>
</evidence>
<reference evidence="1" key="2">
    <citation type="journal article" date="2022" name="New Phytol.">
        <title>Evolutionary transition to the ectomycorrhizal habit in the genomes of a hyperdiverse lineage of mushroom-forming fungi.</title>
        <authorList>
            <person name="Looney B."/>
            <person name="Miyauchi S."/>
            <person name="Morin E."/>
            <person name="Drula E."/>
            <person name="Courty P.E."/>
            <person name="Kohler A."/>
            <person name="Kuo A."/>
            <person name="LaButti K."/>
            <person name="Pangilinan J."/>
            <person name="Lipzen A."/>
            <person name="Riley R."/>
            <person name="Andreopoulos W."/>
            <person name="He G."/>
            <person name="Johnson J."/>
            <person name="Nolan M."/>
            <person name="Tritt A."/>
            <person name="Barry K.W."/>
            <person name="Grigoriev I.V."/>
            <person name="Nagy L.G."/>
            <person name="Hibbett D."/>
            <person name="Henrissat B."/>
            <person name="Matheny P.B."/>
            <person name="Labbe J."/>
            <person name="Martin F.M."/>
        </authorList>
    </citation>
    <scope>NUCLEOTIDE SEQUENCE</scope>
    <source>
        <strain evidence="1">EC-137</strain>
    </source>
</reference>
<proteinExistence type="predicted"/>
<feature type="non-terminal residue" evidence="1">
    <location>
        <position position="1"/>
    </location>
</feature>
<organism evidence="1 2">
    <name type="scientific">Vararia minispora EC-137</name>
    <dbReference type="NCBI Taxonomy" id="1314806"/>
    <lineage>
        <taxon>Eukaryota</taxon>
        <taxon>Fungi</taxon>
        <taxon>Dikarya</taxon>
        <taxon>Basidiomycota</taxon>
        <taxon>Agaricomycotina</taxon>
        <taxon>Agaricomycetes</taxon>
        <taxon>Russulales</taxon>
        <taxon>Lachnocladiaceae</taxon>
        <taxon>Vararia</taxon>
    </lineage>
</organism>
<keyword evidence="2" id="KW-1185">Reference proteome</keyword>
<name>A0ACB8Q6S5_9AGAM</name>
<accession>A0ACB8Q6S5</accession>
<dbReference type="EMBL" id="MU273924">
    <property type="protein sequence ID" value="KAI0027352.1"/>
    <property type="molecule type" value="Genomic_DNA"/>
</dbReference>